<dbReference type="Pfam" id="PF05486">
    <property type="entry name" value="SRP9-21"/>
    <property type="match status" value="1"/>
</dbReference>
<evidence type="ECO:0000313" key="11">
    <source>
        <dbReference type="EMBL" id="GBF88837.1"/>
    </source>
</evidence>
<dbReference type="InterPro" id="IPR009018">
    <property type="entry name" value="Signal_recog_particle_SRP9/14"/>
</dbReference>
<evidence type="ECO:0000256" key="3">
    <source>
        <dbReference type="ARBA" id="ARBA00020414"/>
    </source>
</evidence>
<gene>
    <name evidence="11" type="ORF">Rsub_01738</name>
</gene>
<dbReference type="PANTHER" id="PTHR12834">
    <property type="entry name" value="SIGNAL RECOGNITION PARTICLE 9 KDA PROTEIN"/>
    <property type="match status" value="1"/>
</dbReference>
<evidence type="ECO:0000256" key="1">
    <source>
        <dbReference type="ARBA" id="ARBA00004496"/>
    </source>
</evidence>
<dbReference type="FunCoup" id="A0A2V0NV64">
    <property type="interactions" value="1706"/>
</dbReference>
<evidence type="ECO:0000313" key="12">
    <source>
        <dbReference type="Proteomes" id="UP000247498"/>
    </source>
</evidence>
<keyword evidence="7" id="KW-0687">Ribonucleoprotein</keyword>
<proteinExistence type="inferred from homology"/>
<evidence type="ECO:0000259" key="10">
    <source>
        <dbReference type="Pfam" id="PF05486"/>
    </source>
</evidence>
<protein>
    <recommendedName>
        <fullName evidence="3">Signal recognition particle 9 kDa protein</fullName>
    </recommendedName>
</protein>
<feature type="domain" description="SRP9" evidence="10">
    <location>
        <begin position="4"/>
        <end position="65"/>
    </location>
</feature>
<dbReference type="STRING" id="307507.A0A2V0NV64"/>
<dbReference type="InterPro" id="IPR039914">
    <property type="entry name" value="SRP9-like"/>
</dbReference>
<dbReference type="Gene3D" id="3.30.720.10">
    <property type="entry name" value="Signal recognition particle alu RNA binding heterodimer, srp9/1"/>
    <property type="match status" value="1"/>
</dbReference>
<dbReference type="Proteomes" id="UP000247498">
    <property type="component" value="Unassembled WGS sequence"/>
</dbReference>
<evidence type="ECO:0000256" key="6">
    <source>
        <dbReference type="ARBA" id="ARBA00023135"/>
    </source>
</evidence>
<dbReference type="InterPro" id="IPR039432">
    <property type="entry name" value="SRP9_dom"/>
</dbReference>
<keyword evidence="12" id="KW-1185">Reference proteome</keyword>
<dbReference type="OrthoDB" id="360923at2759"/>
<dbReference type="GO" id="GO:0008312">
    <property type="term" value="F:7S RNA binding"/>
    <property type="evidence" value="ECO:0007669"/>
    <property type="project" value="InterPro"/>
</dbReference>
<dbReference type="GO" id="GO:0006614">
    <property type="term" value="P:SRP-dependent cotranslational protein targeting to membrane"/>
    <property type="evidence" value="ECO:0007669"/>
    <property type="project" value="InterPro"/>
</dbReference>
<dbReference type="PANTHER" id="PTHR12834:SF12">
    <property type="entry name" value="SIGNAL RECOGNITION PARTICLE 9 KDA PROTEIN"/>
    <property type="match status" value="1"/>
</dbReference>
<dbReference type="InParanoid" id="A0A2V0NV64"/>
<dbReference type="GO" id="GO:0005786">
    <property type="term" value="C:signal recognition particle, endoplasmic reticulum targeting"/>
    <property type="evidence" value="ECO:0007669"/>
    <property type="project" value="UniProtKB-KW"/>
</dbReference>
<feature type="region of interest" description="Disordered" evidence="9">
    <location>
        <begin position="75"/>
        <end position="128"/>
    </location>
</feature>
<comment type="function">
    <text evidence="8">Component of the signal recognition particle (SRP) complex, a ribonucleoprotein complex that mediates the cotranslational targeting of secretory and membrane proteins to the endoplasmic reticulum (ER). SRP9 together with SRP14 and the Alu portion of the SRP RNA, constitutes the elongation arrest domain of SRP. The complex of SRP9 and SRP14 is required for SRP RNA binding.</text>
</comment>
<reference evidence="11 12" key="1">
    <citation type="journal article" date="2018" name="Sci. Rep.">
        <title>Raphidocelis subcapitata (=Pseudokirchneriella subcapitata) provides an insight into genome evolution and environmental adaptations in the Sphaeropleales.</title>
        <authorList>
            <person name="Suzuki S."/>
            <person name="Yamaguchi H."/>
            <person name="Nakajima N."/>
            <person name="Kawachi M."/>
        </authorList>
    </citation>
    <scope>NUCLEOTIDE SEQUENCE [LARGE SCALE GENOMIC DNA]</scope>
    <source>
        <strain evidence="11 12">NIES-35</strain>
    </source>
</reference>
<feature type="compositionally biased region" description="Gly residues" evidence="9">
    <location>
        <begin position="107"/>
        <end position="116"/>
    </location>
</feature>
<sequence length="128" mass="14402">MYIDDWDSFYVQAEELWRQQPLKTRYCIKYRHTEGKLVLKVTDDVVCLKYKTDQLVDVKRMEKLNSLMFLLMSRGPNASMDDEAPEQQQHQQQQPQQQQQQAVAAAAGGGGGGGSKARGKGAGGRRKG</sequence>
<evidence type="ECO:0000256" key="4">
    <source>
        <dbReference type="ARBA" id="ARBA00022490"/>
    </source>
</evidence>
<organism evidence="11 12">
    <name type="scientific">Raphidocelis subcapitata</name>
    <dbReference type="NCBI Taxonomy" id="307507"/>
    <lineage>
        <taxon>Eukaryota</taxon>
        <taxon>Viridiplantae</taxon>
        <taxon>Chlorophyta</taxon>
        <taxon>core chlorophytes</taxon>
        <taxon>Chlorophyceae</taxon>
        <taxon>CS clade</taxon>
        <taxon>Sphaeropleales</taxon>
        <taxon>Selenastraceae</taxon>
        <taxon>Raphidocelis</taxon>
    </lineage>
</organism>
<evidence type="ECO:0000256" key="5">
    <source>
        <dbReference type="ARBA" id="ARBA00022884"/>
    </source>
</evidence>
<accession>A0A2V0NV64</accession>
<evidence type="ECO:0000256" key="7">
    <source>
        <dbReference type="ARBA" id="ARBA00023274"/>
    </source>
</evidence>
<evidence type="ECO:0000256" key="9">
    <source>
        <dbReference type="SAM" id="MobiDB-lite"/>
    </source>
</evidence>
<evidence type="ECO:0000256" key="8">
    <source>
        <dbReference type="ARBA" id="ARBA00045462"/>
    </source>
</evidence>
<feature type="compositionally biased region" description="Low complexity" evidence="9">
    <location>
        <begin position="87"/>
        <end position="106"/>
    </location>
</feature>
<evidence type="ECO:0000256" key="2">
    <source>
        <dbReference type="ARBA" id="ARBA00009193"/>
    </source>
</evidence>
<name>A0A2V0NV64_9CHLO</name>
<dbReference type="FunFam" id="3.30.720.10:FF:000001">
    <property type="entry name" value="Signal recognition particle 9 kDa protein"/>
    <property type="match status" value="1"/>
</dbReference>
<comment type="subcellular location">
    <subcellularLocation>
        <location evidence="1">Cytoplasm</location>
    </subcellularLocation>
</comment>
<dbReference type="EMBL" id="BDRX01000006">
    <property type="protein sequence ID" value="GBF88837.1"/>
    <property type="molecule type" value="Genomic_DNA"/>
</dbReference>
<comment type="similarity">
    <text evidence="2">Belongs to the SRP9 family.</text>
</comment>
<dbReference type="SUPFAM" id="SSF54762">
    <property type="entry name" value="Signal recognition particle alu RNA binding heterodimer, SRP9/14"/>
    <property type="match status" value="1"/>
</dbReference>
<comment type="caution">
    <text evidence="11">The sequence shown here is derived from an EMBL/GenBank/DDBJ whole genome shotgun (WGS) entry which is preliminary data.</text>
</comment>
<keyword evidence="4" id="KW-0963">Cytoplasm</keyword>
<dbReference type="AlphaFoldDB" id="A0A2V0NV64"/>
<feature type="compositionally biased region" description="Basic residues" evidence="9">
    <location>
        <begin position="117"/>
        <end position="128"/>
    </location>
</feature>
<dbReference type="GO" id="GO:0005829">
    <property type="term" value="C:cytosol"/>
    <property type="evidence" value="ECO:0007669"/>
    <property type="project" value="UniProtKB-ARBA"/>
</dbReference>
<keyword evidence="6" id="KW-0733">Signal recognition particle</keyword>
<keyword evidence="5" id="KW-0694">RNA-binding</keyword>